<feature type="region of interest" description="Disordered" evidence="1">
    <location>
        <begin position="134"/>
        <end position="259"/>
    </location>
</feature>
<evidence type="ECO:0000313" key="5">
    <source>
        <dbReference type="RefSeq" id="XP_013381291.1"/>
    </source>
</evidence>
<organism evidence="2 3">
    <name type="scientific">Lingula anatina</name>
    <name type="common">Brachiopod</name>
    <name type="synonym">Lingula unguis</name>
    <dbReference type="NCBI Taxonomy" id="7574"/>
    <lineage>
        <taxon>Eukaryota</taxon>
        <taxon>Metazoa</taxon>
        <taxon>Spiralia</taxon>
        <taxon>Lophotrochozoa</taxon>
        <taxon>Brachiopoda</taxon>
        <taxon>Linguliformea</taxon>
        <taxon>Lingulata</taxon>
        <taxon>Lingulida</taxon>
        <taxon>Linguloidea</taxon>
        <taxon>Lingulidae</taxon>
        <taxon>Lingula</taxon>
    </lineage>
</organism>
<dbReference type="Proteomes" id="UP000085678">
    <property type="component" value="Unplaced"/>
</dbReference>
<protein>
    <submittedName>
        <fullName evidence="3 4">Uncharacterized protein LOC106152312</fullName>
    </submittedName>
</protein>
<evidence type="ECO:0000256" key="1">
    <source>
        <dbReference type="SAM" id="MobiDB-lite"/>
    </source>
</evidence>
<feature type="compositionally biased region" description="Basic and acidic residues" evidence="1">
    <location>
        <begin position="571"/>
        <end position="582"/>
    </location>
</feature>
<proteinExistence type="predicted"/>
<feature type="compositionally biased region" description="Basic and acidic residues" evidence="1">
    <location>
        <begin position="329"/>
        <end position="346"/>
    </location>
</feature>
<dbReference type="AlphaFoldDB" id="A0A1S3H839"/>
<dbReference type="RefSeq" id="XP_013381291.1">
    <property type="nucleotide sequence ID" value="XM_013525837.1"/>
</dbReference>
<dbReference type="GeneID" id="106152312"/>
<evidence type="ECO:0000313" key="4">
    <source>
        <dbReference type="RefSeq" id="XP_013381290.1"/>
    </source>
</evidence>
<dbReference type="KEGG" id="lak:106152312"/>
<feature type="compositionally biased region" description="Polar residues" evidence="1">
    <location>
        <begin position="295"/>
        <end position="326"/>
    </location>
</feature>
<feature type="compositionally biased region" description="Basic residues" evidence="1">
    <location>
        <begin position="365"/>
        <end position="378"/>
    </location>
</feature>
<sequence length="723" mass="80427">MSTKTRPGMGAGRSTSIPLVTEEARRVLEHMLQRNLRTSAPPTPMKQKIIEVEVREEERQQWKRQSYCLASEDQVIDDIENGTYKYRPPVRKAHTVSSSDFNANLREKIRNSRGSSIEMDLDVLENDHTSMQRLTATSTHEQKSTSPSPRKDTDFESSSETSDATSVASKKKKKSPFKRATERLRETFRRKKKDNFKNKELSKSAEISRVELNAERIEKNKAKKEKKNKPKKSSRWSLRKRDSVDSVKSSQAVDLGSTLDSLKSRSTLSSFELLDKDDILSEKHTHTKTHYHQELTPSSQSQLTNKSGSLSSGVILRTENTQQVTDVNDMEHGTKMHKEKTSKVKESSGAFDNVLKQMKKSSSSLKRKFSKSEKRKKSSSGTTPQTPSNSAAVAVFHNLPYVASNVEVDGSDKRKVTRVFQQVLERQDSLDDVDGLTMSQMGIDSSQGSTMPVSPMGPPADRSQLQLHGLSCHRPCSQYENCEVEIDCDTTERKVRHPDGTVENIVSHKCQRHHLTLQSSVVEDGLVTPGISDDGTAHHDRTHEQKEEMYEKIAQKLAAIADSFVESESTQSDKESPRDRVDSGFGGSGEGATAAAPHSHEPSSLELHLGQCLKCHGDRINAQMSYATTQAFSSTVAAIIHHASYNSFKQTLTGYIGSKPEVQQIALLFQITKAAVNAVGAGGAMALQIKEMSLAYFTDKFAGWLVDKGGWDSVMEETDSELD</sequence>
<evidence type="ECO:0000313" key="2">
    <source>
        <dbReference type="Proteomes" id="UP000085678"/>
    </source>
</evidence>
<feature type="compositionally biased region" description="Polar residues" evidence="1">
    <location>
        <begin position="381"/>
        <end position="390"/>
    </location>
</feature>
<feature type="region of interest" description="Disordered" evidence="1">
    <location>
        <begin position="284"/>
        <end position="390"/>
    </location>
</feature>
<feature type="compositionally biased region" description="Polar residues" evidence="1">
    <location>
        <begin position="134"/>
        <end position="148"/>
    </location>
</feature>
<dbReference type="GO" id="GO:0042981">
    <property type="term" value="P:regulation of apoptotic process"/>
    <property type="evidence" value="ECO:0007669"/>
    <property type="project" value="InterPro"/>
</dbReference>
<gene>
    <name evidence="3 4 5" type="primary">LOC106152312</name>
</gene>
<feature type="compositionally biased region" description="Low complexity" evidence="1">
    <location>
        <begin position="156"/>
        <end position="168"/>
    </location>
</feature>
<dbReference type="Gene3D" id="1.10.437.10">
    <property type="entry name" value="Blc2-like"/>
    <property type="match status" value="1"/>
</dbReference>
<evidence type="ECO:0000313" key="3">
    <source>
        <dbReference type="RefSeq" id="XP_013381289.1"/>
    </source>
</evidence>
<dbReference type="RefSeq" id="XP_013381289.1">
    <property type="nucleotide sequence ID" value="XM_013525835.1"/>
</dbReference>
<keyword evidence="2" id="KW-1185">Reference proteome</keyword>
<feature type="region of interest" description="Disordered" evidence="1">
    <location>
        <begin position="565"/>
        <end position="601"/>
    </location>
</feature>
<feature type="compositionally biased region" description="Basic and acidic residues" evidence="1">
    <location>
        <begin position="195"/>
        <end position="220"/>
    </location>
</feature>
<accession>A0A1S3H839</accession>
<feature type="compositionally biased region" description="Polar residues" evidence="1">
    <location>
        <begin position="246"/>
        <end position="259"/>
    </location>
</feature>
<dbReference type="RefSeq" id="XP_013381290.1">
    <property type="nucleotide sequence ID" value="XM_013525836.1"/>
</dbReference>
<dbReference type="OrthoDB" id="10046645at2759"/>
<dbReference type="SUPFAM" id="SSF56854">
    <property type="entry name" value="Bcl-2 inhibitors of programmed cell death"/>
    <property type="match status" value="1"/>
</dbReference>
<dbReference type="InterPro" id="IPR036834">
    <property type="entry name" value="Bcl-2-like_sf"/>
</dbReference>
<name>A0A1S3H839_LINAN</name>
<reference evidence="3 4" key="1">
    <citation type="submission" date="2025-04" db="UniProtKB">
        <authorList>
            <consortium name="RefSeq"/>
        </authorList>
    </citation>
    <scope>IDENTIFICATION</scope>
    <source>
        <tissue evidence="3 4">Gonads</tissue>
    </source>
</reference>
<feature type="compositionally biased region" description="Basic residues" evidence="1">
    <location>
        <begin position="221"/>
        <end position="238"/>
    </location>
</feature>